<dbReference type="Pfam" id="PF03120">
    <property type="entry name" value="OB_DNA_ligase"/>
    <property type="match status" value="1"/>
</dbReference>
<dbReference type="GO" id="GO:0000166">
    <property type="term" value="F:nucleotide binding"/>
    <property type="evidence" value="ECO:0007669"/>
    <property type="project" value="InterPro"/>
</dbReference>
<dbReference type="InterPro" id="IPR001357">
    <property type="entry name" value="BRCT_dom"/>
</dbReference>
<dbReference type="GO" id="GO:0006281">
    <property type="term" value="P:DNA repair"/>
    <property type="evidence" value="ECO:0007669"/>
    <property type="project" value="InterPro"/>
</dbReference>
<dbReference type="GO" id="GO:0006260">
    <property type="term" value="P:DNA replication"/>
    <property type="evidence" value="ECO:0007669"/>
    <property type="project" value="UniProtKB-KW"/>
</dbReference>
<evidence type="ECO:0000256" key="4">
    <source>
        <dbReference type="ARBA" id="ARBA00022723"/>
    </source>
</evidence>
<dbReference type="InterPro" id="IPR036420">
    <property type="entry name" value="BRCT_dom_sf"/>
</dbReference>
<dbReference type="EMBL" id="MN739780">
    <property type="protein sequence ID" value="QHT26176.1"/>
    <property type="molecule type" value="Genomic_DNA"/>
</dbReference>
<feature type="domain" description="BRCT" evidence="8">
    <location>
        <begin position="593"/>
        <end position="670"/>
    </location>
</feature>
<dbReference type="Gene3D" id="3.40.50.10190">
    <property type="entry name" value="BRCT domain"/>
    <property type="match status" value="1"/>
</dbReference>
<evidence type="ECO:0000256" key="7">
    <source>
        <dbReference type="ARBA" id="ARBA00034005"/>
    </source>
</evidence>
<keyword evidence="4" id="KW-0479">Metal-binding</keyword>
<evidence type="ECO:0000256" key="6">
    <source>
        <dbReference type="ARBA" id="ARBA00023027"/>
    </source>
</evidence>
<dbReference type="Pfam" id="PF01653">
    <property type="entry name" value="DNA_ligase_aden"/>
    <property type="match status" value="1"/>
</dbReference>
<evidence type="ECO:0000313" key="9">
    <source>
        <dbReference type="EMBL" id="QHT26176.1"/>
    </source>
</evidence>
<organism evidence="9">
    <name type="scientific">viral metagenome</name>
    <dbReference type="NCBI Taxonomy" id="1070528"/>
    <lineage>
        <taxon>unclassified sequences</taxon>
        <taxon>metagenomes</taxon>
        <taxon>organismal metagenomes</taxon>
    </lineage>
</organism>
<dbReference type="InterPro" id="IPR012340">
    <property type="entry name" value="NA-bd_OB-fold"/>
</dbReference>
<protein>
    <recommendedName>
        <fullName evidence="1">DNA ligase (NAD(+))</fullName>
        <ecNumber evidence="1">6.5.1.2</ecNumber>
    </recommendedName>
</protein>
<dbReference type="GO" id="GO:0003911">
    <property type="term" value="F:DNA ligase (NAD+) activity"/>
    <property type="evidence" value="ECO:0007669"/>
    <property type="project" value="UniProtKB-EC"/>
</dbReference>
<keyword evidence="2" id="KW-0436">Ligase</keyword>
<accession>A0A6C0EAL8</accession>
<comment type="catalytic activity">
    <reaction evidence="7">
        <text>NAD(+) + (deoxyribonucleotide)n-3'-hydroxyl + 5'-phospho-(deoxyribonucleotide)m = (deoxyribonucleotide)n+m + AMP + beta-nicotinamide D-nucleotide.</text>
        <dbReference type="EC" id="6.5.1.2"/>
    </reaction>
</comment>
<dbReference type="InterPro" id="IPR013840">
    <property type="entry name" value="DNAligase_N"/>
</dbReference>
<dbReference type="Gene3D" id="1.10.150.20">
    <property type="entry name" value="5' to 3' exonuclease, C-terminal subdomain"/>
    <property type="match status" value="1"/>
</dbReference>
<dbReference type="SUPFAM" id="SSF52113">
    <property type="entry name" value="BRCT domain"/>
    <property type="match status" value="1"/>
</dbReference>
<evidence type="ECO:0000256" key="5">
    <source>
        <dbReference type="ARBA" id="ARBA00022833"/>
    </source>
</evidence>
<dbReference type="SUPFAM" id="SSF50249">
    <property type="entry name" value="Nucleic acid-binding proteins"/>
    <property type="match status" value="1"/>
</dbReference>
<dbReference type="SUPFAM" id="SSF56091">
    <property type="entry name" value="DNA ligase/mRNA capping enzyme, catalytic domain"/>
    <property type="match status" value="1"/>
</dbReference>
<keyword evidence="6" id="KW-0520">NAD</keyword>
<dbReference type="SUPFAM" id="SSF47794">
    <property type="entry name" value="Rad51 N-terminal domain-like"/>
    <property type="match status" value="1"/>
</dbReference>
<dbReference type="AlphaFoldDB" id="A0A6C0EAL8"/>
<sequence length="670" mass="76433">MKIKIDNKNLKKYYHIRLSKYSYNHSMKLTKKLIEDLTENTSKFAKTLSEQDLEDILRKLSEVYYNTDKSLVNDDIFDLLKNELKKKNSKNPFLTEVGAPVKGTKEKVKLPYPMGSLNKVYPNTDDLAKWTKKYKGIYVVSDKLDGASAQIYKDDKGKLYMYSRGDGEVGQNISHLLNVVNVPKTALEKMPNDCSVRGELIMSKKNFKKVKGKENPRNTVAGLINSKTVDREIAKLTDFIAYSVLHPRYKQNEQMKLLNKWTFDTVEYKEMKVIDDDKLEKYLVKRREESDYEMDGLVCVDSSDKYKSEAGYPTHAVAFKISGETVDTKVVRVIWTASMDKYLKPKIEIEPVKLLGTTITYATAFNAKFVEDNKIGKGAIVKITRGGDVIPDIVEVVKPAKQADMPTIKYKWNKTNVDIIAVDLDDETKTTVTIHIIDHFFKTLDVKYISIGTVTKLVENGYDDLFKILGANKDELVDIEGIGEKMIIKIYKEIEEKLASTTLPKLMSASREFGRGLGERKIKEIIAVYPDILTLKATKEELKEMILEIDGFSDILSEKFVENLKSFKKFFNKLNEYYDVTYLLKAKKQVKKGKQMLLNGEKIVFTGFRDAELQKFIEDNGGKVSTSVSSNTTILIHADNADTSTSKFKKATDLGTKLYSKTAFMKKYKV</sequence>
<evidence type="ECO:0000256" key="3">
    <source>
        <dbReference type="ARBA" id="ARBA00022705"/>
    </source>
</evidence>
<dbReference type="PROSITE" id="PS50172">
    <property type="entry name" value="BRCT"/>
    <property type="match status" value="1"/>
</dbReference>
<dbReference type="InterPro" id="IPR001679">
    <property type="entry name" value="DNA_ligase"/>
</dbReference>
<keyword evidence="3" id="KW-0235">DNA replication</keyword>
<evidence type="ECO:0000256" key="1">
    <source>
        <dbReference type="ARBA" id="ARBA00012722"/>
    </source>
</evidence>
<dbReference type="Pfam" id="PF14520">
    <property type="entry name" value="HHH_5"/>
    <property type="match status" value="1"/>
</dbReference>
<dbReference type="EC" id="6.5.1.2" evidence="1"/>
<dbReference type="PIRSF" id="PIRSF001604">
    <property type="entry name" value="LigA"/>
    <property type="match status" value="1"/>
</dbReference>
<dbReference type="InterPro" id="IPR010995">
    <property type="entry name" value="DNA_repair_Rad51/TF_NusA_a-hlx"/>
</dbReference>
<dbReference type="InterPro" id="IPR013839">
    <property type="entry name" value="DNAligase_adenylation"/>
</dbReference>
<dbReference type="SMART" id="SM00532">
    <property type="entry name" value="LIGANc"/>
    <property type="match status" value="1"/>
</dbReference>
<dbReference type="Gene3D" id="3.30.470.30">
    <property type="entry name" value="DNA ligase/mRNA capping enzyme"/>
    <property type="match status" value="1"/>
</dbReference>
<name>A0A6C0EAL8_9ZZZZ</name>
<reference evidence="9" key="1">
    <citation type="journal article" date="2020" name="Nature">
        <title>Giant virus diversity and host interactions through global metagenomics.</title>
        <authorList>
            <person name="Schulz F."/>
            <person name="Roux S."/>
            <person name="Paez-Espino D."/>
            <person name="Jungbluth S."/>
            <person name="Walsh D.A."/>
            <person name="Denef V.J."/>
            <person name="McMahon K.D."/>
            <person name="Konstantinidis K.T."/>
            <person name="Eloe-Fadrosh E.A."/>
            <person name="Kyrpides N.C."/>
            <person name="Woyke T."/>
        </authorList>
    </citation>
    <scope>NUCLEOTIDE SEQUENCE</scope>
    <source>
        <strain evidence="9">GVMAG-M-3300023179-27</strain>
    </source>
</reference>
<proteinExistence type="predicted"/>
<dbReference type="Pfam" id="PF00533">
    <property type="entry name" value="BRCT"/>
    <property type="match status" value="1"/>
</dbReference>
<evidence type="ECO:0000259" key="8">
    <source>
        <dbReference type="PROSITE" id="PS50172"/>
    </source>
</evidence>
<keyword evidence="5" id="KW-0862">Zinc</keyword>
<evidence type="ECO:0000256" key="2">
    <source>
        <dbReference type="ARBA" id="ARBA00022598"/>
    </source>
</evidence>
<dbReference type="Gene3D" id="2.40.50.140">
    <property type="entry name" value="Nucleic acid-binding proteins"/>
    <property type="match status" value="1"/>
</dbReference>
<dbReference type="InterPro" id="IPR004150">
    <property type="entry name" value="NAD_DNA_ligase_OB"/>
</dbReference>